<name>A0A7S8BEI0_9VIRU</name>
<sequence length="253" mass="26732">MKVTVGGAGKVELHHDRICVTSEKTRAFVKGNASEGKISVQLEPENAVRNGVFNVMSGNVSFSGGLFVNGMQVVGNLFQGRGGRVIVNGVEITGNGEPDEDRGFEFGTISDKDACFKFDRETVPLEKLKTKNLARVIVDRSVLSLACGDDLHFSASTASSIVIATSGEGGGFVGGRATIDTRTQGTFDGLGAIDFERLDARASTQGSITGLRVCKAGSLKSSTQGRISVRASNSAKVHCKESTQGSVRLRRDE</sequence>
<protein>
    <submittedName>
        <fullName evidence="1">Uncharacterized protein</fullName>
    </submittedName>
</protein>
<proteinExistence type="predicted"/>
<evidence type="ECO:0000313" key="1">
    <source>
        <dbReference type="EMBL" id="QPB44302.1"/>
    </source>
</evidence>
<reference evidence="1 2" key="1">
    <citation type="submission" date="2020-09" db="EMBL/GenBank/DDBJ databases">
        <authorList>
            <person name="Zhang R."/>
            <person name="Garcia K."/>
            <person name="Ogata H."/>
        </authorList>
    </citation>
    <scope>NUCLEOTIDE SEQUENCE [LARGE SCALE GENOMIC DNA]</scope>
    <source>
        <strain evidence="2">stheno</strain>
    </source>
</reference>
<dbReference type="KEGG" id="vg:80543498"/>
<evidence type="ECO:0000313" key="2">
    <source>
        <dbReference type="Proteomes" id="UP001162098"/>
    </source>
</evidence>
<dbReference type="EMBL" id="MW018138">
    <property type="protein sequence ID" value="QPB44302.1"/>
    <property type="molecule type" value="Genomic_DNA"/>
</dbReference>
<organism evidence="1 2">
    <name type="scientific">Medusavirus stheno T3</name>
    <dbReference type="NCBI Taxonomy" id="3069717"/>
    <lineage>
        <taxon>Viruses</taxon>
        <taxon>Varidnaviria</taxon>
        <taxon>Bamfordvirae</taxon>
        <taxon>Nucleocytoviricota</taxon>
        <taxon>Megaviricetes</taxon>
        <taxon>Mamonoviridae</taxon>
        <taxon>Medusavirus</taxon>
        <taxon>Medusavirus sthenus</taxon>
    </lineage>
</organism>
<accession>A0A7S8BEI0</accession>
<keyword evidence="2" id="KW-1185">Reference proteome</keyword>
<dbReference type="Proteomes" id="UP001162098">
    <property type="component" value="Segment"/>
</dbReference>